<reference evidence="2" key="1">
    <citation type="journal article" date="2010" name="PLoS Negl. Trop. Dis.">
        <title>The genome sequence of Trypanosoma brucei gambiense, causative agent of chronic human african trypanosomiasis.</title>
        <authorList>
            <person name="Jackson A.P."/>
            <person name="Sanders M."/>
            <person name="Berry A."/>
            <person name="McQuillan J."/>
            <person name="Aslett M.A."/>
            <person name="Quail M.A."/>
            <person name="Chukualim B."/>
            <person name="Capewell P."/>
            <person name="MacLeod A."/>
            <person name="Melville S.E."/>
            <person name="Gibson W."/>
            <person name="Barry J.D."/>
            <person name="Berriman M."/>
            <person name="Hertz-Fowler C."/>
        </authorList>
    </citation>
    <scope>NUCLEOTIDE SEQUENCE [LARGE SCALE GENOMIC DNA]</scope>
    <source>
        <strain evidence="2">MHOM/CI/86/DAL972</strain>
    </source>
</reference>
<name>D0A5X4_TRYB9</name>
<organism evidence="1 2">
    <name type="scientific">Trypanosoma brucei gambiense (strain MHOM/CI/86/DAL972)</name>
    <dbReference type="NCBI Taxonomy" id="679716"/>
    <lineage>
        <taxon>Eukaryota</taxon>
        <taxon>Discoba</taxon>
        <taxon>Euglenozoa</taxon>
        <taxon>Kinetoplastea</taxon>
        <taxon>Metakinetoplastina</taxon>
        <taxon>Trypanosomatida</taxon>
        <taxon>Trypanosomatidae</taxon>
        <taxon>Trypanosoma</taxon>
    </lineage>
</organism>
<sequence length="102" mass="11736">MFFRSFTFFLCCRSAPSLFSMCRVCLCGIESSLDERYCYCAMLLLHYLFFRRFSLFFYSLSFRSTPPSGAHVPSRMRRIISDACDLFPFGNKGCPEAAEEGA</sequence>
<dbReference type="GeneID" id="23867150"/>
<dbReference type="RefSeq" id="XP_011779339.1">
    <property type="nucleotide sequence ID" value="XM_011781037.1"/>
</dbReference>
<evidence type="ECO:0000313" key="1">
    <source>
        <dbReference type="EMBL" id="CBH17075.1"/>
    </source>
</evidence>
<dbReference type="AlphaFoldDB" id="D0A5X4"/>
<dbReference type="EMBL" id="FN554974">
    <property type="protein sequence ID" value="CBH17075.1"/>
    <property type="molecule type" value="Genomic_DNA"/>
</dbReference>
<dbReference type="KEGG" id="tbg:TbgDal_XI1920"/>
<dbReference type="Proteomes" id="UP000002316">
    <property type="component" value="Chromosome 11"/>
</dbReference>
<accession>D0A5X4</accession>
<proteinExistence type="predicted"/>
<evidence type="ECO:0000313" key="2">
    <source>
        <dbReference type="Proteomes" id="UP000002316"/>
    </source>
</evidence>
<protein>
    <submittedName>
        <fullName evidence="1">Uncharacterized protein</fullName>
    </submittedName>
</protein>
<gene>
    <name evidence="1" type="ORF">TbgDal_XI1920</name>
</gene>